<dbReference type="Gene3D" id="3.40.50.150">
    <property type="entry name" value="Vaccinia Virus protein VP39"/>
    <property type="match status" value="1"/>
</dbReference>
<dbReference type="InterPro" id="IPR029063">
    <property type="entry name" value="SAM-dependent_MTases_sf"/>
</dbReference>
<proteinExistence type="predicted"/>
<feature type="domain" description="Methyltransferase type 11" evidence="1">
    <location>
        <begin position="60"/>
        <end position="152"/>
    </location>
</feature>
<name>A0A840N4W5_9BRAD</name>
<dbReference type="GO" id="GO:0008757">
    <property type="term" value="F:S-adenosylmethionine-dependent methyltransferase activity"/>
    <property type="evidence" value="ECO:0007669"/>
    <property type="project" value="InterPro"/>
</dbReference>
<dbReference type="EMBL" id="JACHIJ010000006">
    <property type="protein sequence ID" value="MBB5054200.1"/>
    <property type="molecule type" value="Genomic_DNA"/>
</dbReference>
<reference evidence="2 3" key="1">
    <citation type="submission" date="2020-08" db="EMBL/GenBank/DDBJ databases">
        <title>Genomic Encyclopedia of Type Strains, Phase IV (KMG-IV): sequencing the most valuable type-strain genomes for metagenomic binning, comparative biology and taxonomic classification.</title>
        <authorList>
            <person name="Goeker M."/>
        </authorList>
    </citation>
    <scope>NUCLEOTIDE SEQUENCE [LARGE SCALE GENOMIC DNA]</scope>
    <source>
        <strain evidence="2 3">DSM 17498</strain>
    </source>
</reference>
<evidence type="ECO:0000259" key="1">
    <source>
        <dbReference type="Pfam" id="PF08241"/>
    </source>
</evidence>
<dbReference type="SUPFAM" id="SSF53335">
    <property type="entry name" value="S-adenosyl-L-methionine-dependent methyltransferases"/>
    <property type="match status" value="1"/>
</dbReference>
<comment type="caution">
    <text evidence="2">The sequence shown here is derived from an EMBL/GenBank/DDBJ whole genome shotgun (WGS) entry which is preliminary data.</text>
</comment>
<dbReference type="AlphaFoldDB" id="A0A840N4W5"/>
<dbReference type="Proteomes" id="UP000521227">
    <property type="component" value="Unassembled WGS sequence"/>
</dbReference>
<dbReference type="CDD" id="cd02440">
    <property type="entry name" value="AdoMet_MTases"/>
    <property type="match status" value="1"/>
</dbReference>
<dbReference type="InterPro" id="IPR013216">
    <property type="entry name" value="Methyltransf_11"/>
</dbReference>
<accession>A0A840N4W5</accession>
<dbReference type="GO" id="GO:0032259">
    <property type="term" value="P:methylation"/>
    <property type="evidence" value="ECO:0007669"/>
    <property type="project" value="UniProtKB-KW"/>
</dbReference>
<protein>
    <submittedName>
        <fullName evidence="2">Ubiquinone/menaquinone biosynthesis C-methylase UbiE</fullName>
    </submittedName>
</protein>
<organism evidence="2 3">
    <name type="scientific">Afipia massiliensis</name>
    <dbReference type="NCBI Taxonomy" id="211460"/>
    <lineage>
        <taxon>Bacteria</taxon>
        <taxon>Pseudomonadati</taxon>
        <taxon>Pseudomonadota</taxon>
        <taxon>Alphaproteobacteria</taxon>
        <taxon>Hyphomicrobiales</taxon>
        <taxon>Nitrobacteraceae</taxon>
        <taxon>Afipia</taxon>
    </lineage>
</organism>
<keyword evidence="2" id="KW-0830">Ubiquinone</keyword>
<dbReference type="PANTHER" id="PTHR43591">
    <property type="entry name" value="METHYLTRANSFERASE"/>
    <property type="match status" value="1"/>
</dbReference>
<dbReference type="Pfam" id="PF08241">
    <property type="entry name" value="Methyltransf_11"/>
    <property type="match status" value="1"/>
</dbReference>
<gene>
    <name evidence="2" type="ORF">HNQ36_004202</name>
</gene>
<sequence>MSDRPSSNVDPAVAAGFGHEWSTFRQGEDAFSADDRAAIFESYFHIFPWDRLPANSVGMDVGCGSGRWSVMVAPRVGHLHLLDASADALNVARANLETANNVTFHHASVGELPLPDASLDFAFSLGVLHHVPDTQAAISEISRKLKPGAPFLIYLYYALDNRPAWYRALWKFSNIFRVVISSLPEKPRLWISQIIAVCVYWPLARLAALVERLGFSAAALPLESYKDRAFYVMRTDAYDRFCTRLEQRFTRGQIRDMLDAAGFQDIRFSDRVPYWCAVGIKR</sequence>
<keyword evidence="2" id="KW-0489">Methyltransferase</keyword>
<keyword evidence="2" id="KW-0808">Transferase</keyword>
<dbReference type="RefSeq" id="WP_184088118.1">
    <property type="nucleotide sequence ID" value="NZ_JACHIJ010000006.1"/>
</dbReference>
<evidence type="ECO:0000313" key="2">
    <source>
        <dbReference type="EMBL" id="MBB5054200.1"/>
    </source>
</evidence>
<evidence type="ECO:0000313" key="3">
    <source>
        <dbReference type="Proteomes" id="UP000521227"/>
    </source>
</evidence>